<gene>
    <name evidence="1" type="ORF">GCM10023258_34230</name>
</gene>
<dbReference type="EMBL" id="BAABIW010000024">
    <property type="protein sequence ID" value="GAA5033943.1"/>
    <property type="molecule type" value="Genomic_DNA"/>
</dbReference>
<organism evidence="1 2">
    <name type="scientific">Terrabacter aeriphilus</name>
    <dbReference type="NCBI Taxonomy" id="515662"/>
    <lineage>
        <taxon>Bacteria</taxon>
        <taxon>Bacillati</taxon>
        <taxon>Actinomycetota</taxon>
        <taxon>Actinomycetes</taxon>
        <taxon>Micrococcales</taxon>
        <taxon>Intrasporangiaceae</taxon>
        <taxon>Terrabacter</taxon>
    </lineage>
</organism>
<evidence type="ECO:0000313" key="2">
    <source>
        <dbReference type="Proteomes" id="UP001500427"/>
    </source>
</evidence>
<accession>A0ABP9JMD1</accession>
<dbReference type="Proteomes" id="UP001500427">
    <property type="component" value="Unassembled WGS sequence"/>
</dbReference>
<name>A0ABP9JMD1_9MICO</name>
<evidence type="ECO:0000313" key="1">
    <source>
        <dbReference type="EMBL" id="GAA5033943.1"/>
    </source>
</evidence>
<dbReference type="RefSeq" id="WP_345508730.1">
    <property type="nucleotide sequence ID" value="NZ_BAABIW010000024.1"/>
</dbReference>
<reference evidence="2" key="1">
    <citation type="journal article" date="2019" name="Int. J. Syst. Evol. Microbiol.">
        <title>The Global Catalogue of Microorganisms (GCM) 10K type strain sequencing project: providing services to taxonomists for standard genome sequencing and annotation.</title>
        <authorList>
            <consortium name="The Broad Institute Genomics Platform"/>
            <consortium name="The Broad Institute Genome Sequencing Center for Infectious Disease"/>
            <person name="Wu L."/>
            <person name="Ma J."/>
        </authorList>
    </citation>
    <scope>NUCLEOTIDE SEQUENCE [LARGE SCALE GENOMIC DNA]</scope>
    <source>
        <strain evidence="2">JCM 17687</strain>
    </source>
</reference>
<comment type="caution">
    <text evidence="1">The sequence shown here is derived from an EMBL/GenBank/DDBJ whole genome shotgun (WGS) entry which is preliminary data.</text>
</comment>
<proteinExistence type="predicted"/>
<sequence>MKRKDAPHQPTAWMRERLSDIEARARAIRQAHSEPDGRIDTLFMPLYRMGAFGSTEEYMCDHCRAYVPERLIPVMLVPLPRLVVTGGLCPACAALEGIPAEKGEPR</sequence>
<keyword evidence="2" id="KW-1185">Reference proteome</keyword>
<protein>
    <submittedName>
        <fullName evidence="1">Uncharacterized protein</fullName>
    </submittedName>
</protein>